<feature type="transmembrane region" description="Helical" evidence="2">
    <location>
        <begin position="346"/>
        <end position="369"/>
    </location>
</feature>
<proteinExistence type="predicted"/>
<evidence type="ECO:0000256" key="1">
    <source>
        <dbReference type="ARBA" id="ARBA00022553"/>
    </source>
</evidence>
<keyword evidence="1" id="KW-0597">Phosphoprotein</keyword>
<protein>
    <submittedName>
        <fullName evidence="3">Transmembrane protein</fullName>
    </submittedName>
</protein>
<keyword evidence="2" id="KW-0812">Transmembrane</keyword>
<dbReference type="PANTHER" id="PTHR16095">
    <property type="entry name" value="TRANSMEMBRANE PROTEIN 143 FAMILY MEMBER"/>
    <property type="match status" value="1"/>
</dbReference>
<dbReference type="PANTHER" id="PTHR16095:SF11">
    <property type="entry name" value="TRANSMEMBRANE PROTEIN 143"/>
    <property type="match status" value="1"/>
</dbReference>
<organism evidence="3">
    <name type="scientific">Mesocestoides corti</name>
    <name type="common">Flatworm</name>
    <dbReference type="NCBI Taxonomy" id="53468"/>
    <lineage>
        <taxon>Eukaryota</taxon>
        <taxon>Metazoa</taxon>
        <taxon>Spiralia</taxon>
        <taxon>Lophotrochozoa</taxon>
        <taxon>Platyhelminthes</taxon>
        <taxon>Cestoda</taxon>
        <taxon>Eucestoda</taxon>
        <taxon>Cyclophyllidea</taxon>
        <taxon>Mesocestoididae</taxon>
        <taxon>Mesocestoides</taxon>
    </lineage>
</organism>
<reference evidence="3" key="1">
    <citation type="submission" date="2019-11" db="UniProtKB">
        <authorList>
            <consortium name="WormBaseParasite"/>
        </authorList>
    </citation>
    <scope>IDENTIFICATION</scope>
</reference>
<name>A0A5K3FHK8_MESCO</name>
<evidence type="ECO:0000256" key="2">
    <source>
        <dbReference type="SAM" id="Phobius"/>
    </source>
</evidence>
<keyword evidence="2" id="KW-0472">Membrane</keyword>
<feature type="transmembrane region" description="Helical" evidence="2">
    <location>
        <begin position="314"/>
        <end position="334"/>
    </location>
</feature>
<accession>A0A5K3FHK8</accession>
<dbReference type="WBParaSite" id="MCU_008551-RA">
    <property type="protein sequence ID" value="MCU_008551-RA"/>
    <property type="gene ID" value="MCU_008551"/>
</dbReference>
<evidence type="ECO:0000313" key="3">
    <source>
        <dbReference type="WBParaSite" id="MCU_008551-RA"/>
    </source>
</evidence>
<keyword evidence="2" id="KW-1133">Transmembrane helix</keyword>
<sequence length="548" mass="61364">MHDNRILGRFRHIFPHSIVLRRYNALDAMRSFFKSAGVRISEWNSLKIPPVHHEKTLKNRYIPFSKRFLFREIIFDENLISPSSRDAFEETAIFIDEQISDHYRLQSEEAMLLLKPLLDTKLQVSSATDPAVKAKILHYKERLDHEYWFLRKLNEIAPDGGFSEVSREYLQMACIPRASRASRVKTYVDPADYEVLRVWTRGLHPACMYPIDRSLKSRPSATEIPSKNDTVNKWINRLTNILTPKALPVVPKDDLCYGHVLVAYRLKGDSVLHLRMMKHVPVSPTAGNSHFAEGVIDILPEHRFVGLSQAATRVVLASASMAVAGLCVLTPIAYLMGGGLGDPELILSWSFSAACTAGITAALVSLRYWKARADWSERLRKLSLNCEFNSGTFALAHLLGLVQSELFKSSLLVYALLLKPSACGAPLKRSQLEIRAESWIAKRLSPHSHINLPASAEKPSIRRRAPSTSPIGAEEFNGGSGPFFDLQFDAGPALQLLRQLCFVRGTDEEGLEATAVKPTDATAKRLSPFLSPDCQEDDLGSPRVVIRQ</sequence>
<dbReference type="AlphaFoldDB" id="A0A5K3FHK8"/>